<dbReference type="GO" id="GO:0005524">
    <property type="term" value="F:ATP binding"/>
    <property type="evidence" value="ECO:0007669"/>
    <property type="project" value="UniProtKB-KW"/>
</dbReference>
<dbReference type="EMBL" id="JACHBR010000001">
    <property type="protein sequence ID" value="MBB5627492.1"/>
    <property type="molecule type" value="Genomic_DNA"/>
</dbReference>
<feature type="binding site" evidence="10">
    <location>
        <position position="264"/>
    </location>
    <ligand>
        <name>ATP</name>
        <dbReference type="ChEBI" id="CHEBI:30616"/>
    </ligand>
</feature>
<comment type="pathway">
    <text evidence="1">Amino-acid biosynthesis; L-asparagine biosynthesis; L-asparagine from L-aspartate (L-Gln route): step 1/1.</text>
</comment>
<gene>
    <name evidence="13" type="ORF">BJ981_003191</name>
</gene>
<dbReference type="InterPro" id="IPR051786">
    <property type="entry name" value="ASN_synthetase/amidase"/>
</dbReference>
<dbReference type="SUPFAM" id="SSF56235">
    <property type="entry name" value="N-terminal nucleophile aminohydrolases (Ntn hydrolases)"/>
    <property type="match status" value="1"/>
</dbReference>
<dbReference type="Gene3D" id="3.40.50.620">
    <property type="entry name" value="HUPs"/>
    <property type="match status" value="1"/>
</dbReference>
<evidence type="ECO:0000259" key="12">
    <source>
        <dbReference type="PROSITE" id="PS51278"/>
    </source>
</evidence>
<organism evidence="13 14">
    <name type="scientific">Sphaerisporangium krabiense</name>
    <dbReference type="NCBI Taxonomy" id="763782"/>
    <lineage>
        <taxon>Bacteria</taxon>
        <taxon>Bacillati</taxon>
        <taxon>Actinomycetota</taxon>
        <taxon>Actinomycetes</taxon>
        <taxon>Streptosporangiales</taxon>
        <taxon>Streptosporangiaceae</taxon>
        <taxon>Sphaerisporangium</taxon>
    </lineage>
</organism>
<comment type="catalytic activity">
    <reaction evidence="8">
        <text>L-aspartate + L-glutamine + ATP + H2O = L-asparagine + L-glutamate + AMP + diphosphate + H(+)</text>
        <dbReference type="Rhea" id="RHEA:12228"/>
        <dbReference type="ChEBI" id="CHEBI:15377"/>
        <dbReference type="ChEBI" id="CHEBI:15378"/>
        <dbReference type="ChEBI" id="CHEBI:29985"/>
        <dbReference type="ChEBI" id="CHEBI:29991"/>
        <dbReference type="ChEBI" id="CHEBI:30616"/>
        <dbReference type="ChEBI" id="CHEBI:33019"/>
        <dbReference type="ChEBI" id="CHEBI:58048"/>
        <dbReference type="ChEBI" id="CHEBI:58359"/>
        <dbReference type="ChEBI" id="CHEBI:456215"/>
        <dbReference type="EC" id="6.3.5.4"/>
    </reaction>
</comment>
<evidence type="ECO:0000256" key="1">
    <source>
        <dbReference type="ARBA" id="ARBA00005187"/>
    </source>
</evidence>
<evidence type="ECO:0000313" key="13">
    <source>
        <dbReference type="EMBL" id="MBB5627492.1"/>
    </source>
</evidence>
<dbReference type="InterPro" id="IPR017932">
    <property type="entry name" value="GATase_2_dom"/>
</dbReference>
<dbReference type="NCBIfam" id="TIGR01536">
    <property type="entry name" value="asn_synth_AEB"/>
    <property type="match status" value="1"/>
</dbReference>
<keyword evidence="5 10" id="KW-0067">ATP-binding</keyword>
<feature type="active site" description="For GATase activity" evidence="9">
    <location>
        <position position="2"/>
    </location>
</feature>
<dbReference type="PIRSF" id="PIRSF001589">
    <property type="entry name" value="Asn_synthetase_glu-h"/>
    <property type="match status" value="1"/>
</dbReference>
<dbReference type="Gene3D" id="3.60.20.10">
    <property type="entry name" value="Glutamine Phosphoribosylpyrophosphate, subunit 1, domain 1"/>
    <property type="match status" value="1"/>
</dbReference>
<keyword evidence="7 9" id="KW-0315">Glutamine amidotransferase</keyword>
<evidence type="ECO:0000256" key="8">
    <source>
        <dbReference type="ARBA" id="ARBA00048741"/>
    </source>
</evidence>
<dbReference type="InterPro" id="IPR029055">
    <property type="entry name" value="Ntn_hydrolases_N"/>
</dbReference>
<evidence type="ECO:0000256" key="4">
    <source>
        <dbReference type="ARBA" id="ARBA00022741"/>
    </source>
</evidence>
<evidence type="ECO:0000313" key="14">
    <source>
        <dbReference type="Proteomes" id="UP000588112"/>
    </source>
</evidence>
<dbReference type="PROSITE" id="PS51278">
    <property type="entry name" value="GATASE_TYPE_2"/>
    <property type="match status" value="1"/>
</dbReference>
<dbReference type="PANTHER" id="PTHR43284:SF1">
    <property type="entry name" value="ASPARAGINE SYNTHETASE"/>
    <property type="match status" value="1"/>
</dbReference>
<evidence type="ECO:0000256" key="9">
    <source>
        <dbReference type="PIRSR" id="PIRSR001589-1"/>
    </source>
</evidence>
<dbReference type="CDD" id="cd00712">
    <property type="entry name" value="AsnB"/>
    <property type="match status" value="1"/>
</dbReference>
<evidence type="ECO:0000256" key="2">
    <source>
        <dbReference type="ARBA" id="ARBA00005752"/>
    </source>
</evidence>
<dbReference type="SUPFAM" id="SSF52402">
    <property type="entry name" value="Adenine nucleotide alpha hydrolases-like"/>
    <property type="match status" value="1"/>
</dbReference>
<name>A0A7W8Z4V3_9ACTN</name>
<proteinExistence type="inferred from homology"/>
<dbReference type="InterPro" id="IPR006426">
    <property type="entry name" value="Asn_synth_AEB"/>
</dbReference>
<evidence type="ECO:0000256" key="3">
    <source>
        <dbReference type="ARBA" id="ARBA00012737"/>
    </source>
</evidence>
<dbReference type="RefSeq" id="WP_184612145.1">
    <property type="nucleotide sequence ID" value="NZ_BOOS01000036.1"/>
</dbReference>
<keyword evidence="14" id="KW-1185">Reference proteome</keyword>
<evidence type="ECO:0000256" key="6">
    <source>
        <dbReference type="ARBA" id="ARBA00022888"/>
    </source>
</evidence>
<sequence>MCGIAGWVDYGRDLRAEENVIRAMTDTMIHRGPDGGDVWLSRHAAFGHRRLAVIDIEGGAQPMAVGDAADDTQVVITYGGEIYNFTELRAELAARGHSFGTRSDTEVVLRAYLEWGDSAVERLNGMFAFAIWDTRTQELLLARDRLGVKPLYYAVAGGRLLFGSEPKALLAGPLRAEVDAEGLAELFAVPTAPTPGRTVYRGMEQLRPGHVIRFSRSGVRTTRYWTLSSHSHPDDLDATARHVRDLLADAVRRQLVSDVPIGMLLSGGLDSSALTALAVTESGAPDKLPTFSVEFPPTEEPQRLGQWNRAADLPYAREVATALGTAHIGVLVDGGGLLRHGGIGLTSRDRPGWGEPDTSLYLLSRGVREHVTVALSGDVSDEIFGGYPFFRGITTAPSAPLESFPWAPPGLPATADLLLPEVARAVRPQEYARERLREALAEVPHASGEEPEERRAREITYLALTRWLPALLDRTDRMSMAASLEVRVPFADHRLIEYLWNVPWRFKTAGGSPKGLLGLALADLLPQSVLRRAKSGYPASSSPAFYAEMRAQVDDLLSRDAPVFQLADRAKIARWVRNDTILPGPRAAPHPTGGLDFLLTLDRWLTSYQVSLR</sequence>
<comment type="similarity">
    <text evidence="2">Belongs to the asparagine synthetase family.</text>
</comment>
<dbReference type="GO" id="GO:0006529">
    <property type="term" value="P:asparagine biosynthetic process"/>
    <property type="evidence" value="ECO:0007669"/>
    <property type="project" value="UniProtKB-KW"/>
</dbReference>
<evidence type="ECO:0000256" key="5">
    <source>
        <dbReference type="ARBA" id="ARBA00022840"/>
    </source>
</evidence>
<keyword evidence="4 10" id="KW-0547">Nucleotide-binding</keyword>
<dbReference type="Proteomes" id="UP000588112">
    <property type="component" value="Unassembled WGS sequence"/>
</dbReference>
<comment type="caution">
    <text evidence="13">The sequence shown here is derived from an EMBL/GenBank/DDBJ whole genome shotgun (WGS) entry which is preliminary data.</text>
</comment>
<dbReference type="InterPro" id="IPR033738">
    <property type="entry name" value="AsnB_N"/>
</dbReference>
<dbReference type="InterPro" id="IPR001962">
    <property type="entry name" value="Asn_synthase"/>
</dbReference>
<dbReference type="GO" id="GO:0004066">
    <property type="term" value="F:asparagine synthase (glutamine-hydrolyzing) activity"/>
    <property type="evidence" value="ECO:0007669"/>
    <property type="project" value="UniProtKB-EC"/>
</dbReference>
<protein>
    <recommendedName>
        <fullName evidence="3">asparagine synthase (glutamine-hydrolyzing)</fullName>
        <ecNumber evidence="3">6.3.5.4</ecNumber>
    </recommendedName>
</protein>
<keyword evidence="13" id="KW-0436">Ligase</keyword>
<dbReference type="Pfam" id="PF00733">
    <property type="entry name" value="Asn_synthase"/>
    <property type="match status" value="1"/>
</dbReference>
<feature type="site" description="Important for beta-aspartyl-AMP intermediate formation" evidence="11">
    <location>
        <position position="378"/>
    </location>
</feature>
<keyword evidence="9" id="KW-0028">Amino-acid biosynthesis</keyword>
<keyword evidence="6 9" id="KW-0061">Asparagine biosynthesis</keyword>
<dbReference type="CDD" id="cd01991">
    <property type="entry name" value="Asn_synthase_B_C"/>
    <property type="match status" value="1"/>
</dbReference>
<feature type="binding site" evidence="10">
    <location>
        <begin position="376"/>
        <end position="377"/>
    </location>
    <ligand>
        <name>ATP</name>
        <dbReference type="ChEBI" id="CHEBI:30616"/>
    </ligand>
</feature>
<evidence type="ECO:0000256" key="7">
    <source>
        <dbReference type="ARBA" id="ARBA00022962"/>
    </source>
</evidence>
<dbReference type="PANTHER" id="PTHR43284">
    <property type="entry name" value="ASPARAGINE SYNTHETASE (GLUTAMINE-HYDROLYZING)"/>
    <property type="match status" value="1"/>
</dbReference>
<evidence type="ECO:0000256" key="11">
    <source>
        <dbReference type="PIRSR" id="PIRSR001589-3"/>
    </source>
</evidence>
<evidence type="ECO:0000256" key="10">
    <source>
        <dbReference type="PIRSR" id="PIRSR001589-2"/>
    </source>
</evidence>
<accession>A0A7W8Z4V3</accession>
<dbReference type="GO" id="GO:0005829">
    <property type="term" value="C:cytosol"/>
    <property type="evidence" value="ECO:0007669"/>
    <property type="project" value="TreeGrafter"/>
</dbReference>
<feature type="domain" description="Glutamine amidotransferase type-2" evidence="12">
    <location>
        <begin position="2"/>
        <end position="217"/>
    </location>
</feature>
<feature type="binding site" evidence="10">
    <location>
        <position position="104"/>
    </location>
    <ligand>
        <name>L-glutamine</name>
        <dbReference type="ChEBI" id="CHEBI:58359"/>
    </ligand>
</feature>
<dbReference type="InterPro" id="IPR014729">
    <property type="entry name" value="Rossmann-like_a/b/a_fold"/>
</dbReference>
<dbReference type="AlphaFoldDB" id="A0A7W8Z4V3"/>
<dbReference type="Pfam" id="PF13537">
    <property type="entry name" value="GATase_7"/>
    <property type="match status" value="1"/>
</dbReference>
<dbReference type="EC" id="6.3.5.4" evidence="3"/>
<feature type="binding site" evidence="10">
    <location>
        <position position="293"/>
    </location>
    <ligand>
        <name>ATP</name>
        <dbReference type="ChEBI" id="CHEBI:30616"/>
    </ligand>
</feature>
<reference evidence="13 14" key="1">
    <citation type="submission" date="2020-08" db="EMBL/GenBank/DDBJ databases">
        <title>Sequencing the genomes of 1000 actinobacteria strains.</title>
        <authorList>
            <person name="Klenk H.-P."/>
        </authorList>
    </citation>
    <scope>NUCLEOTIDE SEQUENCE [LARGE SCALE GENOMIC DNA]</scope>
    <source>
        <strain evidence="13 14">DSM 45790</strain>
    </source>
</reference>